<evidence type="ECO:0000313" key="2">
    <source>
        <dbReference type="Proteomes" id="UP001162992"/>
    </source>
</evidence>
<proteinExistence type="predicted"/>
<gene>
    <name evidence="1" type="ORF">O6H91_10G064500</name>
</gene>
<accession>A0ACC2CHR9</accession>
<reference evidence="2" key="1">
    <citation type="journal article" date="2024" name="Proc. Natl. Acad. Sci. U.S.A.">
        <title>Extraordinary preservation of gene collinearity over three hundred million years revealed in homosporous lycophytes.</title>
        <authorList>
            <person name="Li C."/>
            <person name="Wickell D."/>
            <person name="Kuo L.Y."/>
            <person name="Chen X."/>
            <person name="Nie B."/>
            <person name="Liao X."/>
            <person name="Peng D."/>
            <person name="Ji J."/>
            <person name="Jenkins J."/>
            <person name="Williams M."/>
            <person name="Shu S."/>
            <person name="Plott C."/>
            <person name="Barry K."/>
            <person name="Rajasekar S."/>
            <person name="Grimwood J."/>
            <person name="Han X."/>
            <person name="Sun S."/>
            <person name="Hou Z."/>
            <person name="He W."/>
            <person name="Dai G."/>
            <person name="Sun C."/>
            <person name="Schmutz J."/>
            <person name="Leebens-Mack J.H."/>
            <person name="Li F.W."/>
            <person name="Wang L."/>
        </authorList>
    </citation>
    <scope>NUCLEOTIDE SEQUENCE [LARGE SCALE GENOMIC DNA]</scope>
    <source>
        <strain evidence="2">cv. PW_Plant_1</strain>
    </source>
</reference>
<evidence type="ECO:0000313" key="1">
    <source>
        <dbReference type="EMBL" id="KAJ7541549.1"/>
    </source>
</evidence>
<keyword evidence="2" id="KW-1185">Reference proteome</keyword>
<name>A0ACC2CHR9_DIPCM</name>
<dbReference type="EMBL" id="CM055101">
    <property type="protein sequence ID" value="KAJ7541549.1"/>
    <property type="molecule type" value="Genomic_DNA"/>
</dbReference>
<protein>
    <submittedName>
        <fullName evidence="1">Uncharacterized protein</fullName>
    </submittedName>
</protein>
<organism evidence="1 2">
    <name type="scientific">Diphasiastrum complanatum</name>
    <name type="common">Issler's clubmoss</name>
    <name type="synonym">Lycopodium complanatum</name>
    <dbReference type="NCBI Taxonomy" id="34168"/>
    <lineage>
        <taxon>Eukaryota</taxon>
        <taxon>Viridiplantae</taxon>
        <taxon>Streptophyta</taxon>
        <taxon>Embryophyta</taxon>
        <taxon>Tracheophyta</taxon>
        <taxon>Lycopodiopsida</taxon>
        <taxon>Lycopodiales</taxon>
        <taxon>Lycopodiaceae</taxon>
        <taxon>Lycopodioideae</taxon>
        <taxon>Diphasiastrum</taxon>
    </lineage>
</organism>
<comment type="caution">
    <text evidence="1">The sequence shown here is derived from an EMBL/GenBank/DDBJ whole genome shotgun (WGS) entry which is preliminary data.</text>
</comment>
<dbReference type="Proteomes" id="UP001162992">
    <property type="component" value="Chromosome 10"/>
</dbReference>
<sequence length="473" mass="53920">MLQILVIAGALVLGAYVVALRRKNYVGAATSKVHEGPQLPEGPTWQWPLIGESLAFYNEGPYQFYCNRIKRYGSFFRTHVLGFPTIMTSSPEATTFVLATHHKSFRHVFPSSFTKLLLPANLSMDKVNEAIHYWKQTVRPDLLQPKIEKIDRATRRFLSSWESRPLINTFEETRLISFHAALIAVLGVEPCDESIKMLENFDHVAKGLVSPIQFDLPGTSYRNAIKKKEQINATMKIFIEKRKLEKDPVDRYLVDELLEMKKETGELLSDEEIANMLTAFMFAGLENPSALLVWLVKYLGENPKILREVKAEQESLRLSKRSHGEPLCVSDLEKTPITQMVLHETLRIGSVAMVLMREATKDMNFKGTLIPKGWIIQMSMVNFHLNPEYHKDPLKFDPSRFQELKKPAAFMPFGNGIHTCPARDVTKIEALIFLHYLVTNYSWEIIGPDLGVQSWPSRVPKGGLPIKVTKLIK</sequence>